<accession>A0A834G7S6</accession>
<dbReference type="SMART" id="SM00356">
    <property type="entry name" value="ZnF_C3H1"/>
    <property type="match status" value="2"/>
</dbReference>
<dbReference type="AlphaFoldDB" id="A0A834G7S6"/>
<evidence type="ECO:0000256" key="3">
    <source>
        <dbReference type="ARBA" id="ARBA00022771"/>
    </source>
</evidence>
<dbReference type="Proteomes" id="UP000626092">
    <property type="component" value="Unassembled WGS sequence"/>
</dbReference>
<evidence type="ECO:0000259" key="7">
    <source>
        <dbReference type="PROSITE" id="PS50103"/>
    </source>
</evidence>
<reference evidence="8" key="1">
    <citation type="submission" date="2019-11" db="EMBL/GenBank/DDBJ databases">
        <authorList>
            <person name="Liu Y."/>
            <person name="Hou J."/>
            <person name="Li T.-Q."/>
            <person name="Guan C.-H."/>
            <person name="Wu X."/>
            <person name="Wu H.-Z."/>
            <person name="Ling F."/>
            <person name="Zhang R."/>
            <person name="Shi X.-G."/>
            <person name="Ren J.-P."/>
            <person name="Chen E.-F."/>
            <person name="Sun J.-M."/>
        </authorList>
    </citation>
    <scope>NUCLEOTIDE SEQUENCE</scope>
    <source>
        <strain evidence="8">Adult_tree_wgs_1</strain>
        <tissue evidence="8">Leaves</tissue>
    </source>
</reference>
<dbReference type="PANTHER" id="PTHR12547">
    <property type="entry name" value="CCCH ZINC FINGER/TIS11-RELATED"/>
    <property type="match status" value="1"/>
</dbReference>
<dbReference type="PROSITE" id="PS50103">
    <property type="entry name" value="ZF_C3H1"/>
    <property type="match status" value="2"/>
</dbReference>
<keyword evidence="1 5" id="KW-0479">Metal-binding</keyword>
<evidence type="ECO:0000256" key="6">
    <source>
        <dbReference type="SAM" id="MobiDB-lite"/>
    </source>
</evidence>
<gene>
    <name evidence="8" type="ORF">RHSIM_Rhsim11G0134600</name>
</gene>
<evidence type="ECO:0000313" key="9">
    <source>
        <dbReference type="Proteomes" id="UP000626092"/>
    </source>
</evidence>
<evidence type="ECO:0000313" key="8">
    <source>
        <dbReference type="EMBL" id="KAF7127487.1"/>
    </source>
</evidence>
<evidence type="ECO:0000256" key="1">
    <source>
        <dbReference type="ARBA" id="ARBA00022723"/>
    </source>
</evidence>
<dbReference type="InterPro" id="IPR000571">
    <property type="entry name" value="Znf_CCCH"/>
</dbReference>
<dbReference type="EMBL" id="WJXA01000011">
    <property type="protein sequence ID" value="KAF7127487.1"/>
    <property type="molecule type" value="Genomic_DNA"/>
</dbReference>
<comment type="caution">
    <text evidence="8">The sequence shown here is derived from an EMBL/GenBank/DDBJ whole genome shotgun (WGS) entry which is preliminary data.</text>
</comment>
<organism evidence="8 9">
    <name type="scientific">Rhododendron simsii</name>
    <name type="common">Sims's rhododendron</name>
    <dbReference type="NCBI Taxonomy" id="118357"/>
    <lineage>
        <taxon>Eukaryota</taxon>
        <taxon>Viridiplantae</taxon>
        <taxon>Streptophyta</taxon>
        <taxon>Embryophyta</taxon>
        <taxon>Tracheophyta</taxon>
        <taxon>Spermatophyta</taxon>
        <taxon>Magnoliopsida</taxon>
        <taxon>eudicotyledons</taxon>
        <taxon>Gunneridae</taxon>
        <taxon>Pentapetalae</taxon>
        <taxon>asterids</taxon>
        <taxon>Ericales</taxon>
        <taxon>Ericaceae</taxon>
        <taxon>Ericoideae</taxon>
        <taxon>Rhodoreae</taxon>
        <taxon>Rhododendron</taxon>
    </lineage>
</organism>
<feature type="domain" description="C3H1-type" evidence="7">
    <location>
        <begin position="179"/>
        <end position="201"/>
    </location>
</feature>
<feature type="compositionally biased region" description="Low complexity" evidence="6">
    <location>
        <begin position="161"/>
        <end position="178"/>
    </location>
</feature>
<dbReference type="InterPro" id="IPR045877">
    <property type="entry name" value="ZFP36-like"/>
</dbReference>
<evidence type="ECO:0000256" key="5">
    <source>
        <dbReference type="PROSITE-ProRule" id="PRU00723"/>
    </source>
</evidence>
<dbReference type="GO" id="GO:0003729">
    <property type="term" value="F:mRNA binding"/>
    <property type="evidence" value="ECO:0007669"/>
    <property type="project" value="InterPro"/>
</dbReference>
<dbReference type="GO" id="GO:0008270">
    <property type="term" value="F:zinc ion binding"/>
    <property type="evidence" value="ECO:0007669"/>
    <property type="project" value="UniProtKB-KW"/>
</dbReference>
<feature type="domain" description="C3H1-type" evidence="7">
    <location>
        <begin position="239"/>
        <end position="267"/>
    </location>
</feature>
<feature type="compositionally biased region" description="Low complexity" evidence="6">
    <location>
        <begin position="299"/>
        <end position="312"/>
    </location>
</feature>
<dbReference type="Pfam" id="PF00642">
    <property type="entry name" value="zf-CCCH"/>
    <property type="match status" value="1"/>
</dbReference>
<name>A0A834G7S6_RHOSS</name>
<dbReference type="InterPro" id="IPR036855">
    <property type="entry name" value="Znf_CCCH_sf"/>
</dbReference>
<keyword evidence="4 5" id="KW-0862">Zinc</keyword>
<evidence type="ECO:0000256" key="2">
    <source>
        <dbReference type="ARBA" id="ARBA00022737"/>
    </source>
</evidence>
<dbReference type="SUPFAM" id="SSF90229">
    <property type="entry name" value="CCCH zinc finger"/>
    <property type="match status" value="1"/>
</dbReference>
<sequence>MDAPPYNNNTSRVSKLQNFKGNVSPLNTQRDNNSSNHQFFVGGGRYHHLSNSPTFDPYTSSFDKSNLENLDPAALIRYLRSVSPASQDAGDGFKTPAVMIGGSGGFGSSSSPLRAVENLMETPPSRSPPVFKTPVKVEEDVLVMDGILVGGSVSGGRMRLSASSDSSGGTSSSGSNSSAYKREICRSWEDSSYCRHGSKCQVSLSLSLSISIYINALLSYLFQFAHGKEEVRPSRFPSKTKSEICKSYSGSGSCSFGAKCRFSHHQVITASSPTERAVAAVKVAKAQSISPIKPEDSNDSTSSSGSKTTSSCCSKTISSSITVTNTDWSPMDDGIMVSLPSTSADEIPSREAVDAYINSVLYGPPRGKRLPVFAEICPE</sequence>
<keyword evidence="9" id="KW-1185">Reference proteome</keyword>
<feature type="zinc finger region" description="C3H1-type" evidence="5">
    <location>
        <begin position="179"/>
        <end position="201"/>
    </location>
</feature>
<proteinExistence type="predicted"/>
<feature type="region of interest" description="Disordered" evidence="6">
    <location>
        <begin position="290"/>
        <end position="312"/>
    </location>
</feature>
<keyword evidence="2" id="KW-0677">Repeat</keyword>
<feature type="region of interest" description="Disordered" evidence="6">
    <location>
        <begin position="159"/>
        <end position="178"/>
    </location>
</feature>
<evidence type="ECO:0000256" key="4">
    <source>
        <dbReference type="ARBA" id="ARBA00022833"/>
    </source>
</evidence>
<keyword evidence="3 5" id="KW-0863">Zinc-finger</keyword>
<dbReference type="OrthoDB" id="410307at2759"/>
<protein>
    <recommendedName>
        <fullName evidence="7">C3H1-type domain-containing protein</fullName>
    </recommendedName>
</protein>
<feature type="zinc finger region" description="C3H1-type" evidence="5">
    <location>
        <begin position="239"/>
        <end position="267"/>
    </location>
</feature>
<dbReference type="PANTHER" id="PTHR12547:SF18">
    <property type="entry name" value="PROTEIN TIS11"/>
    <property type="match status" value="1"/>
</dbReference>
<dbReference type="Gene3D" id="4.10.1000.10">
    <property type="entry name" value="Zinc finger, CCCH-type"/>
    <property type="match status" value="2"/>
</dbReference>